<protein>
    <submittedName>
        <fullName evidence="1">Uncharacterized protein</fullName>
    </submittedName>
</protein>
<reference evidence="1 2" key="1">
    <citation type="submission" date="2012-11" db="EMBL/GenBank/DDBJ databases">
        <title>Whole genome sequence of Acidisphaera rubrifaciens HS-AP3.</title>
        <authorList>
            <person name="Azuma Y."/>
            <person name="Higashiura N."/>
            <person name="Hirakawa H."/>
            <person name="Matsushita K."/>
        </authorList>
    </citation>
    <scope>NUCLEOTIDE SEQUENCE [LARGE SCALE GENOMIC DNA]</scope>
    <source>
        <strain evidence="1 2">HS-AP3</strain>
    </source>
</reference>
<dbReference type="RefSeq" id="WP_048861746.1">
    <property type="nucleotide sequence ID" value="NZ_BANB01000386.1"/>
</dbReference>
<dbReference type="EMBL" id="BANB01000386">
    <property type="protein sequence ID" value="GAN77591.1"/>
    <property type="molecule type" value="Genomic_DNA"/>
</dbReference>
<dbReference type="Proteomes" id="UP000032680">
    <property type="component" value="Unassembled WGS sequence"/>
</dbReference>
<comment type="caution">
    <text evidence="1">The sequence shown here is derived from an EMBL/GenBank/DDBJ whole genome shotgun (WGS) entry which is preliminary data.</text>
</comment>
<organism evidence="1 2">
    <name type="scientific">Acidisphaera rubrifaciens HS-AP3</name>
    <dbReference type="NCBI Taxonomy" id="1231350"/>
    <lineage>
        <taxon>Bacteria</taxon>
        <taxon>Pseudomonadati</taxon>
        <taxon>Pseudomonadota</taxon>
        <taxon>Alphaproteobacteria</taxon>
        <taxon>Acetobacterales</taxon>
        <taxon>Acetobacteraceae</taxon>
        <taxon>Acidisphaera</taxon>
    </lineage>
</organism>
<proteinExistence type="predicted"/>
<gene>
    <name evidence="1" type="ORF">Asru_0386_07</name>
</gene>
<evidence type="ECO:0000313" key="2">
    <source>
        <dbReference type="Proteomes" id="UP000032680"/>
    </source>
</evidence>
<keyword evidence="2" id="KW-1185">Reference proteome</keyword>
<evidence type="ECO:0000313" key="1">
    <source>
        <dbReference type="EMBL" id="GAN77591.1"/>
    </source>
</evidence>
<name>A0A0D6P8B9_9PROT</name>
<accession>A0A0D6P8B9</accession>
<dbReference type="AlphaFoldDB" id="A0A0D6P8B9"/>
<sequence length="100" mass="10926">MCSFDTTLRALNADWHVEDGLLSARIPQPRGGEVRVVVEAMPDEGWDWVVWRVGGGRLGVWHGVCALRPDAMLAAEKTARLLRLAPNAMMRDADTLAASA</sequence>